<reference evidence="4 5" key="2">
    <citation type="submission" date="2025-04" db="UniProtKB">
        <authorList>
            <consortium name="RefSeq"/>
        </authorList>
    </citation>
    <scope>IDENTIFICATION</scope>
    <source>
        <tissue evidence="4 5">Whole body</tissue>
    </source>
</reference>
<feature type="domain" description="V(D)J recombination-activating protein 1 RNase H" evidence="1">
    <location>
        <begin position="30"/>
        <end position="154"/>
    </location>
</feature>
<dbReference type="RefSeq" id="XP_025419397.1">
    <property type="nucleotide sequence ID" value="XM_025563612.1"/>
</dbReference>
<evidence type="ECO:0000313" key="9">
    <source>
        <dbReference type="RefSeq" id="XP_025419395.1"/>
    </source>
</evidence>
<dbReference type="OrthoDB" id="6600779at2759"/>
<evidence type="ECO:0000313" key="2">
    <source>
        <dbReference type="EMBL" id="MBY70154.1"/>
    </source>
</evidence>
<dbReference type="RefSeq" id="XP_025419392.1">
    <property type="nucleotide sequence ID" value="XM_025563607.1"/>
</dbReference>
<sequence>MQDLLNHTTKRICSLPQVKLENEMTNLEMLYKWGCDGSSGQSMYRMKFNDSTTENDSTVFIFSLVPLLLRCSISDENVVLWKNVRPSSTHFYRPIKFLYERETIESTKREVNTIESELKNIFPTDILLEDNNLLKIKHTLIFSMIDGKVCNSMTSTSSQSCYICECKPKNFNDIDKVIKIPTNPDNFKFGLSTLHAWIRFLECILHISYRLPFKTWKVKSDSNKTVMEHRKKEIQGRFKSEMGLLVDIVLQGHSTTNDGNTSRRFFREPEKSSDITGIDINLIKRF</sequence>
<evidence type="ECO:0000259" key="1">
    <source>
        <dbReference type="Pfam" id="PF26100"/>
    </source>
</evidence>
<dbReference type="RefSeq" id="XP_025419390.1">
    <property type="nucleotide sequence ID" value="XM_025563605.1"/>
</dbReference>
<dbReference type="RefSeq" id="XP_025419394.1">
    <property type="nucleotide sequence ID" value="XM_025563609.1"/>
</dbReference>
<dbReference type="RefSeq" id="XP_025419396.1">
    <property type="nucleotide sequence ID" value="XM_025563611.1"/>
</dbReference>
<dbReference type="EMBL" id="GGMS01000951">
    <property type="protein sequence ID" value="MBY70154.1"/>
    <property type="molecule type" value="Transcribed_RNA"/>
</dbReference>
<evidence type="ECO:0000313" key="3">
    <source>
        <dbReference type="Proteomes" id="UP000694846"/>
    </source>
</evidence>
<dbReference type="RefSeq" id="XP_025419395.1">
    <property type="nucleotide sequence ID" value="XM_025563610.1"/>
</dbReference>
<protein>
    <submittedName>
        <fullName evidence="4 5">Uncharacterized protein LOC112689765</fullName>
    </submittedName>
</protein>
<evidence type="ECO:0000313" key="6">
    <source>
        <dbReference type="RefSeq" id="XP_025419392.1"/>
    </source>
</evidence>
<proteinExistence type="predicted"/>
<dbReference type="RefSeq" id="XP_025419391.1">
    <property type="nucleotide sequence ID" value="XM_025563606.1"/>
</dbReference>
<evidence type="ECO:0000313" key="7">
    <source>
        <dbReference type="RefSeq" id="XP_025419393.1"/>
    </source>
</evidence>
<evidence type="ECO:0000313" key="10">
    <source>
        <dbReference type="RefSeq" id="XP_025419396.1"/>
    </source>
</evidence>
<dbReference type="InterPro" id="IPR058554">
    <property type="entry name" value="RAG1_RNase_H"/>
</dbReference>
<dbReference type="AlphaFoldDB" id="A0A2S2PXR4"/>
<organism evidence="2">
    <name type="scientific">Sipha flava</name>
    <name type="common">yellow sugarcane aphid</name>
    <dbReference type="NCBI Taxonomy" id="143950"/>
    <lineage>
        <taxon>Eukaryota</taxon>
        <taxon>Metazoa</taxon>
        <taxon>Ecdysozoa</taxon>
        <taxon>Arthropoda</taxon>
        <taxon>Hexapoda</taxon>
        <taxon>Insecta</taxon>
        <taxon>Pterygota</taxon>
        <taxon>Neoptera</taxon>
        <taxon>Paraneoptera</taxon>
        <taxon>Hemiptera</taxon>
        <taxon>Sternorrhyncha</taxon>
        <taxon>Aphidomorpha</taxon>
        <taxon>Aphidoidea</taxon>
        <taxon>Aphididae</taxon>
        <taxon>Sipha</taxon>
    </lineage>
</organism>
<name>A0A2S2PXR4_9HEMI</name>
<dbReference type="Pfam" id="PF26100">
    <property type="entry name" value="RAG1_RNase_H"/>
    <property type="match status" value="1"/>
</dbReference>
<reference evidence="2" key="1">
    <citation type="submission" date="2018-04" db="EMBL/GenBank/DDBJ databases">
        <title>Transcriptome assembly of Sipha flava.</title>
        <authorList>
            <person name="Scully E.D."/>
            <person name="Geib S.M."/>
            <person name="Palmer N.A."/>
            <person name="Koch K."/>
            <person name="Bradshaw J."/>
            <person name="Heng-Moss T."/>
            <person name="Sarath G."/>
        </authorList>
    </citation>
    <scope>NUCLEOTIDE SEQUENCE</scope>
</reference>
<keyword evidence="3" id="KW-1185">Reference proteome</keyword>
<dbReference type="RefSeq" id="XP_025419398.1">
    <property type="nucleotide sequence ID" value="XM_025563613.1"/>
</dbReference>
<evidence type="ECO:0000313" key="12">
    <source>
        <dbReference type="RefSeq" id="XP_025419398.1"/>
    </source>
</evidence>
<evidence type="ECO:0000313" key="5">
    <source>
        <dbReference type="RefSeq" id="XP_025419391.1"/>
    </source>
</evidence>
<accession>A0A2S2PXR4</accession>
<evidence type="ECO:0000313" key="11">
    <source>
        <dbReference type="RefSeq" id="XP_025419397.1"/>
    </source>
</evidence>
<dbReference type="Proteomes" id="UP000694846">
    <property type="component" value="Unplaced"/>
</dbReference>
<evidence type="ECO:0000313" key="8">
    <source>
        <dbReference type="RefSeq" id="XP_025419394.1"/>
    </source>
</evidence>
<evidence type="ECO:0000313" key="4">
    <source>
        <dbReference type="RefSeq" id="XP_025419390.1"/>
    </source>
</evidence>
<gene>
    <name evidence="4 5 6 7 8 9 10 11 12" type="primary">LOC112689765</name>
    <name evidence="2" type="ORF">g.123346</name>
</gene>
<dbReference type="GeneID" id="112689765"/>
<dbReference type="RefSeq" id="XP_025419393.1">
    <property type="nucleotide sequence ID" value="XM_025563608.1"/>
</dbReference>